<dbReference type="EMBL" id="GECU01015348">
    <property type="protein sequence ID" value="JAS92358.1"/>
    <property type="molecule type" value="Transcribed_RNA"/>
</dbReference>
<evidence type="ECO:0000313" key="5">
    <source>
        <dbReference type="EMBL" id="JAT01079.1"/>
    </source>
</evidence>
<reference evidence="5" key="1">
    <citation type="submission" date="2015-11" db="EMBL/GenBank/DDBJ databases">
        <title>De novo transcriptome assembly of four potential Pierce s Disease insect vectors from Arizona vineyards.</title>
        <authorList>
            <person name="Tassone E.E."/>
        </authorList>
    </citation>
    <scope>NUCLEOTIDE SEQUENCE</scope>
</reference>
<dbReference type="PROSITE" id="PS50132">
    <property type="entry name" value="RGS"/>
    <property type="match status" value="1"/>
</dbReference>
<dbReference type="InterPro" id="IPR016137">
    <property type="entry name" value="RGS"/>
</dbReference>
<evidence type="ECO:0000259" key="1">
    <source>
        <dbReference type="PROSITE" id="PS50132"/>
    </source>
</evidence>
<proteinExistence type="predicted"/>
<name>A0A1B6JP97_9HEMI</name>
<evidence type="ECO:0000313" key="4">
    <source>
        <dbReference type="EMBL" id="JAS96946.1"/>
    </source>
</evidence>
<dbReference type="AlphaFoldDB" id="A0A1B6JP97"/>
<feature type="domain" description="RGS" evidence="1">
    <location>
        <begin position="26"/>
        <end position="73"/>
    </location>
</feature>
<dbReference type="EMBL" id="GECU01037841">
    <property type="protein sequence ID" value="JAS69865.1"/>
    <property type="molecule type" value="Transcribed_RNA"/>
</dbReference>
<evidence type="ECO:0000313" key="2">
    <source>
        <dbReference type="EMBL" id="JAS69865.1"/>
    </source>
</evidence>
<sequence>MSCIPCVAEGEGASIPLEDFDRWTDSLYHVLESRDARRYFREFLSSRGLEESEGTLEFWERCEVLSRSQQHHKHNPHAGHNRSAHISNMRFLKDARDLVAFAEDKVNLDLAALRAMFEAVESGKEDKIKAVIREGMQSAAELLQDDYQLFRKHLLKQRGLVGSENCK</sequence>
<evidence type="ECO:0000313" key="3">
    <source>
        <dbReference type="EMBL" id="JAS92358.1"/>
    </source>
</evidence>
<organism evidence="5">
    <name type="scientific">Homalodisca liturata</name>
    <dbReference type="NCBI Taxonomy" id="320908"/>
    <lineage>
        <taxon>Eukaryota</taxon>
        <taxon>Metazoa</taxon>
        <taxon>Ecdysozoa</taxon>
        <taxon>Arthropoda</taxon>
        <taxon>Hexapoda</taxon>
        <taxon>Insecta</taxon>
        <taxon>Pterygota</taxon>
        <taxon>Neoptera</taxon>
        <taxon>Paraneoptera</taxon>
        <taxon>Hemiptera</taxon>
        <taxon>Auchenorrhyncha</taxon>
        <taxon>Membracoidea</taxon>
        <taxon>Cicadellidae</taxon>
        <taxon>Cicadellinae</taxon>
        <taxon>Proconiini</taxon>
        <taxon>Homalodisca</taxon>
    </lineage>
</organism>
<dbReference type="EMBL" id="GECU01010760">
    <property type="protein sequence ID" value="JAS96946.1"/>
    <property type="molecule type" value="Transcribed_RNA"/>
</dbReference>
<dbReference type="InterPro" id="IPR044926">
    <property type="entry name" value="RGS_subdomain_2"/>
</dbReference>
<dbReference type="EMBL" id="GECU01006628">
    <property type="protein sequence ID" value="JAT01079.1"/>
    <property type="molecule type" value="Transcribed_RNA"/>
</dbReference>
<dbReference type="SUPFAM" id="SSF48097">
    <property type="entry name" value="Regulator of G-protein signaling, RGS"/>
    <property type="match status" value="1"/>
</dbReference>
<dbReference type="InterPro" id="IPR036305">
    <property type="entry name" value="RGS_sf"/>
</dbReference>
<protein>
    <recommendedName>
        <fullName evidence="1">RGS domain-containing protein</fullName>
    </recommendedName>
</protein>
<dbReference type="Gene3D" id="1.10.167.10">
    <property type="entry name" value="Regulator of G-protein Signalling 4, domain 2"/>
    <property type="match status" value="1"/>
</dbReference>
<accession>A0A1B6JP97</accession>
<gene>
    <name evidence="3" type="ORF">g.33615</name>
    <name evidence="4" type="ORF">g.33617</name>
    <name evidence="5" type="ORF">g.33619</name>
    <name evidence="2" type="ORF">g.33621</name>
</gene>